<proteinExistence type="predicted"/>
<keyword evidence="1" id="KW-0812">Transmembrane</keyword>
<name>A0A919IQQ9_9ACTN</name>
<organism evidence="2 3">
    <name type="scientific">Actinoplanes cyaneus</name>
    <dbReference type="NCBI Taxonomy" id="52696"/>
    <lineage>
        <taxon>Bacteria</taxon>
        <taxon>Bacillati</taxon>
        <taxon>Actinomycetota</taxon>
        <taxon>Actinomycetes</taxon>
        <taxon>Micromonosporales</taxon>
        <taxon>Micromonosporaceae</taxon>
        <taxon>Actinoplanes</taxon>
    </lineage>
</organism>
<feature type="transmembrane region" description="Helical" evidence="1">
    <location>
        <begin position="153"/>
        <end position="170"/>
    </location>
</feature>
<sequence>MLHRPVRLLFAFAFIVMCFGLGLIFDGDVVTGLAVTIPAAALTAGMVTVFFRNRSDVFTDWQTSPLPGQVPTAQDQLGGKLAGAYSLLPFAAAGALLFAAWTHGPDGTGARIIVMLFVLVFAGVPALLGFGLLKAAVMWYYGNPLGRVGVKRLSWFIAIPAALMVLGGLTDSDSHASLAWSLPLLVVTGALMYQARLSETDRATLLTMQQAEQAQVNEVFEQLAAERERQSQQQGHQQP</sequence>
<evidence type="ECO:0000256" key="1">
    <source>
        <dbReference type="SAM" id="Phobius"/>
    </source>
</evidence>
<keyword evidence="3" id="KW-1185">Reference proteome</keyword>
<feature type="transmembrane region" description="Helical" evidence="1">
    <location>
        <begin position="31"/>
        <end position="51"/>
    </location>
</feature>
<protein>
    <submittedName>
        <fullName evidence="2">Uncharacterized protein</fullName>
    </submittedName>
</protein>
<keyword evidence="1" id="KW-0472">Membrane</keyword>
<feature type="transmembrane region" description="Helical" evidence="1">
    <location>
        <begin position="113"/>
        <end position="141"/>
    </location>
</feature>
<evidence type="ECO:0000313" key="3">
    <source>
        <dbReference type="Proteomes" id="UP000619479"/>
    </source>
</evidence>
<feature type="transmembrane region" description="Helical" evidence="1">
    <location>
        <begin position="7"/>
        <end position="25"/>
    </location>
</feature>
<reference evidence="2" key="1">
    <citation type="submission" date="2021-01" db="EMBL/GenBank/DDBJ databases">
        <title>Whole genome shotgun sequence of Actinoplanes cyaneus NBRC 14990.</title>
        <authorList>
            <person name="Komaki H."/>
            <person name="Tamura T."/>
        </authorList>
    </citation>
    <scope>NUCLEOTIDE SEQUENCE</scope>
    <source>
        <strain evidence="2">NBRC 14990</strain>
    </source>
</reference>
<dbReference type="AlphaFoldDB" id="A0A919IQQ9"/>
<dbReference type="EMBL" id="BOMH01000041">
    <property type="protein sequence ID" value="GID67813.1"/>
    <property type="molecule type" value="Genomic_DNA"/>
</dbReference>
<evidence type="ECO:0000313" key="2">
    <source>
        <dbReference type="EMBL" id="GID67813.1"/>
    </source>
</evidence>
<keyword evidence="1" id="KW-1133">Transmembrane helix</keyword>
<dbReference type="Proteomes" id="UP000619479">
    <property type="component" value="Unassembled WGS sequence"/>
</dbReference>
<accession>A0A919IQQ9</accession>
<dbReference type="RefSeq" id="WP_203745934.1">
    <property type="nucleotide sequence ID" value="NZ_BAAAUC010000008.1"/>
</dbReference>
<feature type="transmembrane region" description="Helical" evidence="1">
    <location>
        <begin position="82"/>
        <end position="101"/>
    </location>
</feature>
<gene>
    <name evidence="2" type="ORF">Acy02nite_56940</name>
</gene>
<comment type="caution">
    <text evidence="2">The sequence shown here is derived from an EMBL/GenBank/DDBJ whole genome shotgun (WGS) entry which is preliminary data.</text>
</comment>
<feature type="transmembrane region" description="Helical" evidence="1">
    <location>
        <begin position="176"/>
        <end position="193"/>
    </location>
</feature>